<dbReference type="RefSeq" id="WP_275228594.1">
    <property type="nucleotide sequence ID" value="NZ_JARESE010000041.1"/>
</dbReference>
<dbReference type="Gene3D" id="3.40.50.300">
    <property type="entry name" value="P-loop containing nucleotide triphosphate hydrolases"/>
    <property type="match status" value="1"/>
</dbReference>
<proteinExistence type="predicted"/>
<dbReference type="EMBL" id="JARESE010000041">
    <property type="protein sequence ID" value="MDE8652513.1"/>
    <property type="molecule type" value="Genomic_DNA"/>
</dbReference>
<name>A0ABT5WTA0_9SPHN</name>
<protein>
    <recommendedName>
        <fullName evidence="3">ATP-binding protein</fullName>
    </recommendedName>
</protein>
<dbReference type="Proteomes" id="UP001216253">
    <property type="component" value="Unassembled WGS sequence"/>
</dbReference>
<dbReference type="SUPFAM" id="SSF52540">
    <property type="entry name" value="P-loop containing nucleoside triphosphate hydrolases"/>
    <property type="match status" value="1"/>
</dbReference>
<evidence type="ECO:0000313" key="2">
    <source>
        <dbReference type="Proteomes" id="UP001216253"/>
    </source>
</evidence>
<gene>
    <name evidence="1" type="ORF">PYV00_12460</name>
</gene>
<sequence>MTPGFDLKGFDLNKLAIADGLADPGASEDAPVDLLRRRLAVRGWARPLLLIDESDAARRDKFLSALAPEVETAVETRPGQWYLAVPVRRRVLARCGREELRSAVAPLPGEDPGDPLRQAFSLWVEDRYPPLDTLPSDVLPELDNVRGWTGSQWSAPYGAQQIRAEIAARTLDADLRRMTAYPLVGQHHRDACDLLETFATRPARGGASGIYLHGGGGTGKTTLLAFLQNRLRRRKPPIAIARIDFDEPAIDPARMSTLNLALYEQLARCVPGIAERGDFILDNLRQLSQMQRNADFAERGGPGSGLKRSTAVAAESVFAQTASDEGSILYHTLAADVLRGPLVLVLDTAELILSHSDRAISGLVFWLRFLRSEAQAEDIRLIVAGRDAPPGTSEAEQGPATRGLLERLAEEGVEFDPPIALTELDPQESSQLLRNSGIADKAVADAAAAAVPGNPLLLRITADALLSDDSDIRQTVREAHQESRIDPDSARNYLMRRIVAHVADPEARPYVLAALYSPFATRDLLREVIMPAVERGGGAGAADGTQARRRADRLFRALASTHWIASPNLDSRTVRFNRDIRAFALKLMAANPDSGILERDLRQSAAIHHLQRRSGFDRALAIYHLAMLGQPYRRPAIKARAEMAQVLRDVLDELPEALRNWLTAEPEPTGASAATAPDDAPPAMSDAEWRLYLEGEPDRDGEGMKLVKDDRATEALALYASRPTRPHGLAPPFVVRALADLGDWHNELIDIEAIIATQQERWLGARRLTPDDLSELYWVTRFALQRDNAVLPQPYVGLLRHITAITSGPGLTAFPALIAVAEARLKVAIMDPRMRRAALASGNEPRVLLGAADDAGFEQVELAAGQIAVVQANWWDRLQRIPEIARALDLSRLHWLQQDLLSLQGRPMAEVNRLFDRLRERVPVKVGRLDERQRALLLRGMTPEFHRPMREALLTVCADGIVGPATRALLDPVLGAMTILPAEMKPAAFYERLSGNPRAWASALVSFADQCRLLPLLAGTIATRAADERARRIAKSFQSWDAALCRSGSSDWSLPD</sequence>
<evidence type="ECO:0000313" key="1">
    <source>
        <dbReference type="EMBL" id="MDE8652513.1"/>
    </source>
</evidence>
<organism evidence="1 2">
    <name type="scientific">Novosphingobium album</name>
    <name type="common">ex Liu et al. 2023</name>
    <dbReference type="NCBI Taxonomy" id="3031130"/>
    <lineage>
        <taxon>Bacteria</taxon>
        <taxon>Pseudomonadati</taxon>
        <taxon>Pseudomonadota</taxon>
        <taxon>Alphaproteobacteria</taxon>
        <taxon>Sphingomonadales</taxon>
        <taxon>Sphingomonadaceae</taxon>
        <taxon>Novosphingobium</taxon>
    </lineage>
</organism>
<comment type="caution">
    <text evidence="1">The sequence shown here is derived from an EMBL/GenBank/DDBJ whole genome shotgun (WGS) entry which is preliminary data.</text>
</comment>
<keyword evidence="2" id="KW-1185">Reference proteome</keyword>
<evidence type="ECO:0008006" key="3">
    <source>
        <dbReference type="Google" id="ProtNLM"/>
    </source>
</evidence>
<dbReference type="InterPro" id="IPR027417">
    <property type="entry name" value="P-loop_NTPase"/>
</dbReference>
<reference evidence="1 2" key="1">
    <citation type="submission" date="2023-03" db="EMBL/GenBank/DDBJ databases">
        <title>NovoSphingobium album sp. nov. isolated from polycyclic aromatic hydrocarbons- and heavy-metal polluted soil.</title>
        <authorList>
            <person name="Liu Z."/>
            <person name="Wang K."/>
        </authorList>
    </citation>
    <scope>NUCLEOTIDE SEQUENCE [LARGE SCALE GENOMIC DNA]</scope>
    <source>
        <strain evidence="1 2">H3SJ31-1</strain>
    </source>
</reference>
<accession>A0ABT5WTA0</accession>